<feature type="transmembrane region" description="Helical" evidence="1">
    <location>
        <begin position="179"/>
        <end position="199"/>
    </location>
</feature>
<dbReference type="InterPro" id="IPR043728">
    <property type="entry name" value="DUF5671"/>
</dbReference>
<dbReference type="EMBL" id="QZEW01000041">
    <property type="protein sequence ID" value="RJL14511.1"/>
    <property type="molecule type" value="Genomic_DNA"/>
</dbReference>
<feature type="transmembrane region" description="Helical" evidence="1">
    <location>
        <begin position="67"/>
        <end position="89"/>
    </location>
</feature>
<reference evidence="4" key="1">
    <citation type="submission" date="2018-09" db="EMBL/GenBank/DDBJ databases">
        <title>Paracoccus onubensis nov. sp. a moderate halophilic bacterium isolated from Gruta de las Maravillas (Aracena, Spain).</title>
        <authorList>
            <person name="Jurado V."/>
            <person name="Gutierrez-Patricio S."/>
            <person name="Gonzalez-Pimentel J.L."/>
            <person name="Miller A.Z."/>
            <person name="Laiz L."/>
            <person name="Saiz-Jimenez C."/>
        </authorList>
    </citation>
    <scope>NUCLEOTIDE SEQUENCE [LARGE SCALE GENOMIC DNA]</scope>
    <source>
        <strain evidence="4">DSM 26381</strain>
    </source>
</reference>
<protein>
    <recommendedName>
        <fullName evidence="2">DUF5671 domain-containing protein</fullName>
    </recommendedName>
</protein>
<organism evidence="3 4">
    <name type="scientific">Paracoccus siganidrum</name>
    <dbReference type="NCBI Taxonomy" id="1276757"/>
    <lineage>
        <taxon>Bacteria</taxon>
        <taxon>Pseudomonadati</taxon>
        <taxon>Pseudomonadota</taxon>
        <taxon>Alphaproteobacteria</taxon>
        <taxon>Rhodobacterales</taxon>
        <taxon>Paracoccaceae</taxon>
        <taxon>Paracoccus</taxon>
    </lineage>
</organism>
<dbReference type="OrthoDB" id="529444at2"/>
<dbReference type="Pfam" id="PF18920">
    <property type="entry name" value="DUF5671"/>
    <property type="match status" value="1"/>
</dbReference>
<evidence type="ECO:0000259" key="2">
    <source>
        <dbReference type="Pfam" id="PF18920"/>
    </source>
</evidence>
<gene>
    <name evidence="3" type="ORF">D3P05_11170</name>
</gene>
<dbReference type="AlphaFoldDB" id="A0A419A6Q2"/>
<keyword evidence="1" id="KW-0812">Transmembrane</keyword>
<dbReference type="Proteomes" id="UP000283587">
    <property type="component" value="Unassembled WGS sequence"/>
</dbReference>
<sequence>MRPADQLADFVRASLQAGQGREAVAEALRQAGWSGREIEEALAGWADPAPGLPPVPRPRPVVSARDAVVYGLLFVALVTIAWHVVQLGFGIIEALLPELDDWGAAPGRIRWAIAALVAFLPVFLLLDRRVARASGQDPGQRRSLVRRWFASVALLIAALVLLGDLVAVVYAALTGDLTLRFAAKAVLVAVMGGLVLAYYRGDLDG</sequence>
<feature type="transmembrane region" description="Helical" evidence="1">
    <location>
        <begin position="148"/>
        <end position="173"/>
    </location>
</feature>
<feature type="transmembrane region" description="Helical" evidence="1">
    <location>
        <begin position="109"/>
        <end position="127"/>
    </location>
</feature>
<evidence type="ECO:0000313" key="3">
    <source>
        <dbReference type="EMBL" id="RJL14511.1"/>
    </source>
</evidence>
<comment type="caution">
    <text evidence="3">The sequence shown here is derived from an EMBL/GenBank/DDBJ whole genome shotgun (WGS) entry which is preliminary data.</text>
</comment>
<evidence type="ECO:0000256" key="1">
    <source>
        <dbReference type="SAM" id="Phobius"/>
    </source>
</evidence>
<keyword evidence="4" id="KW-1185">Reference proteome</keyword>
<accession>A0A419A6Q2</accession>
<keyword evidence="1" id="KW-1133">Transmembrane helix</keyword>
<proteinExistence type="predicted"/>
<keyword evidence="1" id="KW-0472">Membrane</keyword>
<feature type="domain" description="DUF5671" evidence="2">
    <location>
        <begin position="67"/>
        <end position="198"/>
    </location>
</feature>
<dbReference type="RefSeq" id="WP_119898241.1">
    <property type="nucleotide sequence ID" value="NZ_QNRC01000012.1"/>
</dbReference>
<evidence type="ECO:0000313" key="4">
    <source>
        <dbReference type="Proteomes" id="UP000283587"/>
    </source>
</evidence>
<name>A0A419A6Q2_9RHOB</name>